<comment type="caution">
    <text evidence="3">The sequence shown here is derived from an EMBL/GenBank/DDBJ whole genome shotgun (WGS) entry which is preliminary data.</text>
</comment>
<organism evidence="3 5">
    <name type="scientific">Sellimonas catena</name>
    <dbReference type="NCBI Taxonomy" id="2994035"/>
    <lineage>
        <taxon>Bacteria</taxon>
        <taxon>Bacillati</taxon>
        <taxon>Bacillota</taxon>
        <taxon>Clostridia</taxon>
        <taxon>Lachnospirales</taxon>
        <taxon>Lachnospiraceae</taxon>
        <taxon>Sellimonas</taxon>
    </lineage>
</organism>
<dbReference type="InterPro" id="IPR014722">
    <property type="entry name" value="Rib_uL2_dom2"/>
</dbReference>
<keyword evidence="5" id="KW-1185">Reference proteome</keyword>
<dbReference type="CDD" id="cd06088">
    <property type="entry name" value="KOW_RPL14"/>
    <property type="match status" value="1"/>
</dbReference>
<evidence type="ECO:0000313" key="4">
    <source>
        <dbReference type="EMBL" id="GLG91620.1"/>
    </source>
</evidence>
<reference evidence="4" key="3">
    <citation type="submission" date="2022-11" db="EMBL/GenBank/DDBJ databases">
        <title>Draft genome sequence of Sellimonas catena strain 18CBH55.</title>
        <authorList>
            <person name="Hisatomi A."/>
            <person name="Ohkuma M."/>
            <person name="Sakamoto M."/>
        </authorList>
    </citation>
    <scope>NUCLEOTIDE SEQUENCE</scope>
    <source>
        <strain evidence="4">18CBH55</strain>
    </source>
</reference>
<evidence type="ECO:0000256" key="2">
    <source>
        <dbReference type="ARBA" id="ARBA00023274"/>
    </source>
</evidence>
<evidence type="ECO:0000313" key="3">
    <source>
        <dbReference type="EMBL" id="GLG04393.1"/>
    </source>
</evidence>
<dbReference type="InterPro" id="IPR041985">
    <property type="entry name" value="Ribosomal_eL14_KOW"/>
</dbReference>
<dbReference type="EMBL" id="BSCH01000023">
    <property type="protein sequence ID" value="GLG91620.1"/>
    <property type="molecule type" value="Genomic_DNA"/>
</dbReference>
<reference evidence="3 5" key="5">
    <citation type="journal article" date="2023" name="Int. J. Syst. Evol. Microbiol.">
        <title>Sellimonas catena sp. nov., isolated from human faeces.</title>
        <authorList>
            <person name="Hisatomi A."/>
            <person name="Ohkuma M."/>
            <person name="Sakamoto M."/>
        </authorList>
    </citation>
    <scope>NUCLEOTIDE SEQUENCE [LARGE SCALE GENOMIC DNA]</scope>
    <source>
        <strain evidence="3 5">12EGH17</strain>
        <strain evidence="4">18CBH55</strain>
    </source>
</reference>
<reference evidence="3" key="1">
    <citation type="submission" date="2022-11" db="EMBL/GenBank/DDBJ databases">
        <title>Draft genome sequence of Sellimonas catena strain 12EGH17.</title>
        <authorList>
            <person name="Hisatomi A."/>
            <person name="Ohkuma M."/>
            <person name="Sakamoto M."/>
        </authorList>
    </citation>
    <scope>NUCLEOTIDE SEQUENCE</scope>
    <source>
        <strain evidence="3">12EGH17</strain>
    </source>
</reference>
<dbReference type="Gene3D" id="2.30.30.30">
    <property type="match status" value="1"/>
</dbReference>
<protein>
    <recommendedName>
        <fullName evidence="6">RNA-binding protein</fullName>
    </recommendedName>
</protein>
<dbReference type="Proteomes" id="UP001145094">
    <property type="component" value="Unassembled WGS sequence"/>
</dbReference>
<keyword evidence="1" id="KW-0689">Ribosomal protein</keyword>
<proteinExistence type="predicted"/>
<gene>
    <name evidence="3" type="ORF">Selli1_15670</name>
    <name evidence="4" type="ORF">Selli2_30470</name>
</gene>
<dbReference type="SUPFAM" id="SSF50104">
    <property type="entry name" value="Translation proteins SH3-like domain"/>
    <property type="match status" value="1"/>
</dbReference>
<dbReference type="RefSeq" id="WP_118636487.1">
    <property type="nucleotide sequence ID" value="NZ_BSBO01000014.1"/>
</dbReference>
<dbReference type="EMBL" id="BSBO01000014">
    <property type="protein sequence ID" value="GLG04393.1"/>
    <property type="molecule type" value="Genomic_DNA"/>
</dbReference>
<evidence type="ECO:0008006" key="6">
    <source>
        <dbReference type="Google" id="ProtNLM"/>
    </source>
</evidence>
<sequence length="82" mass="9734">MLSYEPGMLVRSLAGHDKGKLYIIIEERDQMLLLSDGKIRTMERPKAKKVMHVQLIKEKLEEKEMTDISIRSFIKKYQKEHM</sequence>
<dbReference type="Proteomes" id="UP001145145">
    <property type="component" value="Unassembled WGS sequence"/>
</dbReference>
<dbReference type="GO" id="GO:0005840">
    <property type="term" value="C:ribosome"/>
    <property type="evidence" value="ECO:0007669"/>
    <property type="project" value="UniProtKB-KW"/>
</dbReference>
<keyword evidence="2" id="KW-0687">Ribonucleoprotein</keyword>
<dbReference type="InterPro" id="IPR008991">
    <property type="entry name" value="Translation_prot_SH3-like_sf"/>
</dbReference>
<evidence type="ECO:0000256" key="1">
    <source>
        <dbReference type="ARBA" id="ARBA00022980"/>
    </source>
</evidence>
<accession>A0A9W6C726</accession>
<dbReference type="AlphaFoldDB" id="A0A9W6C726"/>
<evidence type="ECO:0000313" key="5">
    <source>
        <dbReference type="Proteomes" id="UP001145145"/>
    </source>
</evidence>
<dbReference type="GO" id="GO:1990904">
    <property type="term" value="C:ribonucleoprotein complex"/>
    <property type="evidence" value="ECO:0007669"/>
    <property type="project" value="UniProtKB-KW"/>
</dbReference>
<name>A0A9W6C726_9FIRM</name>
<reference evidence="4" key="4">
    <citation type="submission" date="2022-11" db="EMBL/GenBank/DDBJ databases">
        <title>Draft genome sequence of Sellimonas catena strain 18CBH55.</title>
        <authorList>
            <person name="Atsushi H."/>
            <person name="Moriya O."/>
            <person name="Mitsuo S."/>
        </authorList>
    </citation>
    <scope>NUCLEOTIDE SEQUENCE</scope>
    <source>
        <strain evidence="4">18CBH55</strain>
    </source>
</reference>
<reference evidence="3" key="2">
    <citation type="submission" date="2022-11" db="EMBL/GenBank/DDBJ databases">
        <title>Draft genome sequence of Sellimonas catena strain 12EGH17.</title>
        <authorList>
            <person name="Atsushi H."/>
            <person name="Moriya O."/>
            <person name="Mitsuo S."/>
        </authorList>
    </citation>
    <scope>NUCLEOTIDE SEQUENCE</scope>
    <source>
        <strain evidence="3">12EGH17</strain>
    </source>
</reference>